<dbReference type="InterPro" id="IPR038441">
    <property type="entry name" value="THAP_Znf_sf"/>
</dbReference>
<keyword evidence="4 5" id="KW-0238">DNA-binding</keyword>
<feature type="domain" description="THAP-type" evidence="8">
    <location>
        <begin position="265"/>
        <end position="360"/>
    </location>
</feature>
<feature type="compositionally biased region" description="Polar residues" evidence="7">
    <location>
        <begin position="224"/>
        <end position="233"/>
    </location>
</feature>
<dbReference type="KEGG" id="soy:115882749"/>
<accession>A0A6J2Y1F1</accession>
<dbReference type="RefSeq" id="XP_030756835.1">
    <property type="nucleotide sequence ID" value="XM_030900975.1"/>
</dbReference>
<dbReference type="Gene3D" id="6.20.210.20">
    <property type="entry name" value="THAP domain"/>
    <property type="match status" value="1"/>
</dbReference>
<dbReference type="PROSITE" id="PS50950">
    <property type="entry name" value="ZF_THAP"/>
    <property type="match status" value="2"/>
</dbReference>
<organism evidence="9 10">
    <name type="scientific">Sitophilus oryzae</name>
    <name type="common">Rice weevil</name>
    <name type="synonym">Curculio oryzae</name>
    <dbReference type="NCBI Taxonomy" id="7048"/>
    <lineage>
        <taxon>Eukaryota</taxon>
        <taxon>Metazoa</taxon>
        <taxon>Ecdysozoa</taxon>
        <taxon>Arthropoda</taxon>
        <taxon>Hexapoda</taxon>
        <taxon>Insecta</taxon>
        <taxon>Pterygota</taxon>
        <taxon>Neoptera</taxon>
        <taxon>Endopterygota</taxon>
        <taxon>Coleoptera</taxon>
        <taxon>Polyphaga</taxon>
        <taxon>Cucujiformia</taxon>
        <taxon>Curculionidae</taxon>
        <taxon>Dryophthorinae</taxon>
        <taxon>Sitophilus</taxon>
    </lineage>
</organism>
<keyword evidence="3" id="KW-0862">Zinc</keyword>
<dbReference type="SMART" id="SM00980">
    <property type="entry name" value="THAP"/>
    <property type="match status" value="2"/>
</dbReference>
<dbReference type="InterPro" id="IPR026516">
    <property type="entry name" value="THAP1/10"/>
</dbReference>
<evidence type="ECO:0000313" key="10">
    <source>
        <dbReference type="RefSeq" id="XP_030756835.1"/>
    </source>
</evidence>
<evidence type="ECO:0000256" key="6">
    <source>
        <dbReference type="SAM" id="Coils"/>
    </source>
</evidence>
<dbReference type="PANTHER" id="PTHR46600:SF11">
    <property type="entry name" value="THAP DOMAIN-CONTAINING PROTEIN 10"/>
    <property type="match status" value="1"/>
</dbReference>
<evidence type="ECO:0000256" key="4">
    <source>
        <dbReference type="ARBA" id="ARBA00023125"/>
    </source>
</evidence>
<gene>
    <name evidence="10" type="primary">LOC115882749</name>
</gene>
<dbReference type="Proteomes" id="UP000504635">
    <property type="component" value="Unplaced"/>
</dbReference>
<keyword evidence="2 5" id="KW-0863">Zinc-finger</keyword>
<dbReference type="InterPro" id="IPR006612">
    <property type="entry name" value="THAP_Znf"/>
</dbReference>
<keyword evidence="1" id="KW-0479">Metal-binding</keyword>
<reference evidence="10" key="1">
    <citation type="submission" date="2025-08" db="UniProtKB">
        <authorList>
            <consortium name="RefSeq"/>
        </authorList>
    </citation>
    <scope>IDENTIFICATION</scope>
    <source>
        <tissue evidence="10">Gonads</tissue>
    </source>
</reference>
<evidence type="ECO:0000259" key="8">
    <source>
        <dbReference type="PROSITE" id="PS50950"/>
    </source>
</evidence>
<dbReference type="Pfam" id="PF05485">
    <property type="entry name" value="THAP"/>
    <property type="match status" value="2"/>
</dbReference>
<evidence type="ECO:0000256" key="5">
    <source>
        <dbReference type="PROSITE-ProRule" id="PRU00309"/>
    </source>
</evidence>
<evidence type="ECO:0000256" key="3">
    <source>
        <dbReference type="ARBA" id="ARBA00022833"/>
    </source>
</evidence>
<dbReference type="OrthoDB" id="7683421at2759"/>
<evidence type="ECO:0000313" key="9">
    <source>
        <dbReference type="Proteomes" id="UP000504635"/>
    </source>
</evidence>
<dbReference type="InParanoid" id="A0A6J2Y1F1"/>
<dbReference type="SUPFAM" id="SSF57716">
    <property type="entry name" value="Glucocorticoid receptor-like (DNA-binding domain)"/>
    <property type="match status" value="2"/>
</dbReference>
<feature type="region of interest" description="Disordered" evidence="7">
    <location>
        <begin position="217"/>
        <end position="239"/>
    </location>
</feature>
<keyword evidence="9" id="KW-1185">Reference proteome</keyword>
<dbReference type="AlphaFoldDB" id="A0A6J2Y1F1"/>
<protein>
    <submittedName>
        <fullName evidence="10">Uncharacterized protein LOC115882749 isoform X1</fullName>
    </submittedName>
</protein>
<feature type="coiled-coil region" evidence="6">
    <location>
        <begin position="607"/>
        <end position="634"/>
    </location>
</feature>
<proteinExistence type="predicted"/>
<evidence type="ECO:0000256" key="7">
    <source>
        <dbReference type="SAM" id="MobiDB-lite"/>
    </source>
</evidence>
<evidence type="ECO:0000256" key="2">
    <source>
        <dbReference type="ARBA" id="ARBA00022771"/>
    </source>
</evidence>
<name>A0A6J2Y1F1_SITOR</name>
<sequence length="637" mass="72701">MEKARSGSGCAATNCKNKRRFSKQKSFFTFPVDPVRARIWMMASDRFDLEDKLETLHKSYRLCADHFELRMFTNRFRNRLNPFAVPTLFHSLEGTSGYPIQEHSYSNPPLININKATTSDASAEGSPILRSRLLRSSEEIHILQQIVAPDQIRNTVFEISDTSNSDGNFKNALVCEENINEIVEDEEMPEIKIEPIFLTDEFSDVLSETSNIAMKLEIDPVASSDEQSSTSNRDLGDVSRSITQLPVPPLIMIPKPDAQTTTDNLQSQKCCLPYCNSNSSIGPKVDMFPFPKDPALKKKWLDNLFDKPLEVNSSSKVCLLHFGAPDVEWVTKHLISRSTGKLLSTSTETRLVQDAVPFKFTRNQTQRSEAIPENTEPVPQPLEMSVNNEVSKEPQTNEAMEVEDKAYFKNLDEAFEKLKRTKLDSCWFKIREPRYIYFFYLDPQPNPTLMFAVHLSEDLTLSLKQDNRSVDEIKCRNKVTISFPVKVLDLQALSVILKEIEFYLKYRAQYTINAKKKSSVPTKLRSRLVTAAGNVCKLCLDDVDAYIRCVKCLNEFHPGCLAAQGLDDCDKCKRTFNRLSERRNISSGQGDKNETAFNDNQYLIRIVKEEEEKNNILEKNCNMLEERINRLTASLAK</sequence>
<dbReference type="SMART" id="SM00692">
    <property type="entry name" value="DM3"/>
    <property type="match status" value="2"/>
</dbReference>
<feature type="domain" description="THAP-type" evidence="8">
    <location>
        <begin position="1"/>
        <end position="89"/>
    </location>
</feature>
<dbReference type="GeneID" id="115882749"/>
<dbReference type="PANTHER" id="PTHR46600">
    <property type="entry name" value="THAP DOMAIN-CONTAINING"/>
    <property type="match status" value="1"/>
</dbReference>
<keyword evidence="6" id="KW-0175">Coiled coil</keyword>
<evidence type="ECO:0000256" key="1">
    <source>
        <dbReference type="ARBA" id="ARBA00022723"/>
    </source>
</evidence>
<dbReference type="GO" id="GO:0043565">
    <property type="term" value="F:sequence-specific DNA binding"/>
    <property type="evidence" value="ECO:0007669"/>
    <property type="project" value="InterPro"/>
</dbReference>
<dbReference type="GO" id="GO:0008270">
    <property type="term" value="F:zinc ion binding"/>
    <property type="evidence" value="ECO:0007669"/>
    <property type="project" value="UniProtKB-KW"/>
</dbReference>